<dbReference type="SUPFAM" id="SSF52540">
    <property type="entry name" value="P-loop containing nucleoside triphosphate hydrolases"/>
    <property type="match status" value="1"/>
</dbReference>
<dbReference type="GO" id="GO:0005737">
    <property type="term" value="C:cytoplasm"/>
    <property type="evidence" value="ECO:0007669"/>
    <property type="project" value="TreeGrafter"/>
</dbReference>
<comment type="similarity">
    <text evidence="1">Belongs to the helicase family. RecQ subfamily.</text>
</comment>
<dbReference type="OrthoDB" id="10261556at2759"/>
<dbReference type="PANTHER" id="PTHR13710:SF105">
    <property type="entry name" value="ATP-DEPENDENT DNA HELICASE Q1"/>
    <property type="match status" value="1"/>
</dbReference>
<sequence>MAEIQVVRAIYSGKNIIGCAPTGARKTLSFWITMFMAMYNKIKQKRVIVITPLNLLGRQTVESLLKVGIWVVLLMKETTTLAILWEVEAGKYNVMVTNPEMPVCNKAVQELFWKPAVAKTLFHFVLDEGHCVNQWANFQQHYRNLGDLHYTVPGDIPFYVASATLPQDILENICEMLNLHEETTEFILYLNDHPDIGLMVQPIVNPVSSYQDLNFLIPGQLH</sequence>
<comment type="catalytic activity">
    <reaction evidence="4">
        <text>Couples ATP hydrolysis with the unwinding of duplex DNA by translocating in the 3'-5' direction.</text>
        <dbReference type="EC" id="5.6.2.4"/>
    </reaction>
</comment>
<dbReference type="Proteomes" id="UP000559027">
    <property type="component" value="Unassembled WGS sequence"/>
</dbReference>
<evidence type="ECO:0000256" key="3">
    <source>
        <dbReference type="ARBA" id="ARBA00023235"/>
    </source>
</evidence>
<keyword evidence="2" id="KW-0238">DNA-binding</keyword>
<evidence type="ECO:0000256" key="4">
    <source>
        <dbReference type="ARBA" id="ARBA00034617"/>
    </source>
</evidence>
<organism evidence="7 8">
    <name type="scientific">Leucocoprinus leucothites</name>
    <dbReference type="NCBI Taxonomy" id="201217"/>
    <lineage>
        <taxon>Eukaryota</taxon>
        <taxon>Fungi</taxon>
        <taxon>Dikarya</taxon>
        <taxon>Basidiomycota</taxon>
        <taxon>Agaricomycotina</taxon>
        <taxon>Agaricomycetes</taxon>
        <taxon>Agaricomycetidae</taxon>
        <taxon>Agaricales</taxon>
        <taxon>Agaricineae</taxon>
        <taxon>Agaricaceae</taxon>
        <taxon>Leucocoprinus</taxon>
    </lineage>
</organism>
<dbReference type="GO" id="GO:0005694">
    <property type="term" value="C:chromosome"/>
    <property type="evidence" value="ECO:0007669"/>
    <property type="project" value="TreeGrafter"/>
</dbReference>
<dbReference type="EMBL" id="JAACJO010000003">
    <property type="protein sequence ID" value="KAF5361050.1"/>
    <property type="molecule type" value="Genomic_DNA"/>
</dbReference>
<evidence type="ECO:0000256" key="5">
    <source>
        <dbReference type="ARBA" id="ARBA00034808"/>
    </source>
</evidence>
<evidence type="ECO:0000259" key="6">
    <source>
        <dbReference type="PROSITE" id="PS51192"/>
    </source>
</evidence>
<comment type="caution">
    <text evidence="7">The sequence shown here is derived from an EMBL/GenBank/DDBJ whole genome shotgun (WGS) entry which is preliminary data.</text>
</comment>
<dbReference type="GO" id="GO:0043138">
    <property type="term" value="F:3'-5' DNA helicase activity"/>
    <property type="evidence" value="ECO:0007669"/>
    <property type="project" value="UniProtKB-EC"/>
</dbReference>
<evidence type="ECO:0000256" key="2">
    <source>
        <dbReference type="ARBA" id="ARBA00023125"/>
    </source>
</evidence>
<dbReference type="GO" id="GO:0006281">
    <property type="term" value="P:DNA repair"/>
    <property type="evidence" value="ECO:0007669"/>
    <property type="project" value="TreeGrafter"/>
</dbReference>
<gene>
    <name evidence="7" type="ORF">D9756_004492</name>
</gene>
<dbReference type="AlphaFoldDB" id="A0A8H5GA64"/>
<dbReference type="GO" id="GO:0003677">
    <property type="term" value="F:DNA binding"/>
    <property type="evidence" value="ECO:0007669"/>
    <property type="project" value="UniProtKB-KW"/>
</dbReference>
<dbReference type="GO" id="GO:0006310">
    <property type="term" value="P:DNA recombination"/>
    <property type="evidence" value="ECO:0007669"/>
    <property type="project" value="TreeGrafter"/>
</dbReference>
<evidence type="ECO:0000313" key="8">
    <source>
        <dbReference type="Proteomes" id="UP000559027"/>
    </source>
</evidence>
<dbReference type="InterPro" id="IPR011545">
    <property type="entry name" value="DEAD/DEAH_box_helicase_dom"/>
</dbReference>
<dbReference type="InterPro" id="IPR027417">
    <property type="entry name" value="P-loop_NTPase"/>
</dbReference>
<dbReference type="Gene3D" id="3.40.50.300">
    <property type="entry name" value="P-loop containing nucleotide triphosphate hydrolases"/>
    <property type="match status" value="1"/>
</dbReference>
<dbReference type="PROSITE" id="PS51192">
    <property type="entry name" value="HELICASE_ATP_BIND_1"/>
    <property type="match status" value="1"/>
</dbReference>
<name>A0A8H5GA64_9AGAR</name>
<dbReference type="GO" id="GO:0005524">
    <property type="term" value="F:ATP binding"/>
    <property type="evidence" value="ECO:0007669"/>
    <property type="project" value="InterPro"/>
</dbReference>
<dbReference type="InterPro" id="IPR014001">
    <property type="entry name" value="Helicase_ATP-bd"/>
</dbReference>
<keyword evidence="8" id="KW-1185">Reference proteome</keyword>
<proteinExistence type="inferred from homology"/>
<dbReference type="Pfam" id="PF00270">
    <property type="entry name" value="DEAD"/>
    <property type="match status" value="1"/>
</dbReference>
<dbReference type="GO" id="GO:0009378">
    <property type="term" value="F:four-way junction helicase activity"/>
    <property type="evidence" value="ECO:0007669"/>
    <property type="project" value="TreeGrafter"/>
</dbReference>
<evidence type="ECO:0000313" key="7">
    <source>
        <dbReference type="EMBL" id="KAF5361050.1"/>
    </source>
</evidence>
<dbReference type="EC" id="5.6.2.4" evidence="5"/>
<protein>
    <recommendedName>
        <fullName evidence="5">DNA 3'-5' helicase</fullName>
        <ecNumber evidence="5">5.6.2.4</ecNumber>
    </recommendedName>
</protein>
<dbReference type="PANTHER" id="PTHR13710">
    <property type="entry name" value="DNA HELICASE RECQ FAMILY MEMBER"/>
    <property type="match status" value="1"/>
</dbReference>
<accession>A0A8H5GA64</accession>
<reference evidence="7 8" key="1">
    <citation type="journal article" date="2020" name="ISME J.">
        <title>Uncovering the hidden diversity of litter-decomposition mechanisms in mushroom-forming fungi.</title>
        <authorList>
            <person name="Floudas D."/>
            <person name="Bentzer J."/>
            <person name="Ahren D."/>
            <person name="Johansson T."/>
            <person name="Persson P."/>
            <person name="Tunlid A."/>
        </authorList>
    </citation>
    <scope>NUCLEOTIDE SEQUENCE [LARGE SCALE GENOMIC DNA]</scope>
    <source>
        <strain evidence="7 8">CBS 146.42</strain>
    </source>
</reference>
<evidence type="ECO:0000256" key="1">
    <source>
        <dbReference type="ARBA" id="ARBA00005446"/>
    </source>
</evidence>
<keyword evidence="3" id="KW-0413">Isomerase</keyword>
<dbReference type="SMART" id="SM00487">
    <property type="entry name" value="DEXDc"/>
    <property type="match status" value="1"/>
</dbReference>
<feature type="domain" description="Helicase ATP-binding" evidence="6">
    <location>
        <begin position="7"/>
        <end position="183"/>
    </location>
</feature>